<keyword evidence="2" id="KW-1185">Reference proteome</keyword>
<evidence type="ECO:0000313" key="1">
    <source>
        <dbReference type="EMBL" id="CAG7821099.1"/>
    </source>
</evidence>
<accession>A0A8J2PQZ7</accession>
<dbReference type="Proteomes" id="UP000708208">
    <property type="component" value="Unassembled WGS sequence"/>
</dbReference>
<gene>
    <name evidence="1" type="ORF">AFUS01_LOCUS31456</name>
</gene>
<reference evidence="1" key="1">
    <citation type="submission" date="2021-06" db="EMBL/GenBank/DDBJ databases">
        <authorList>
            <person name="Hodson N. C."/>
            <person name="Mongue J. A."/>
            <person name="Jaron S. K."/>
        </authorList>
    </citation>
    <scope>NUCLEOTIDE SEQUENCE</scope>
</reference>
<proteinExistence type="predicted"/>
<dbReference type="AlphaFoldDB" id="A0A8J2PQZ7"/>
<protein>
    <submittedName>
        <fullName evidence="1">Uncharacterized protein</fullName>
    </submittedName>
</protein>
<feature type="non-terminal residue" evidence="1">
    <location>
        <position position="1"/>
    </location>
</feature>
<dbReference type="EMBL" id="CAJVCH010500015">
    <property type="protein sequence ID" value="CAG7821099.1"/>
    <property type="molecule type" value="Genomic_DNA"/>
</dbReference>
<sequence length="46" mass="5489">MKTPSDQQCHKLFHFIHKDSTESTVRRIMMIVTNTIVRMELPVWMA</sequence>
<organism evidence="1 2">
    <name type="scientific">Allacma fusca</name>
    <dbReference type="NCBI Taxonomy" id="39272"/>
    <lineage>
        <taxon>Eukaryota</taxon>
        <taxon>Metazoa</taxon>
        <taxon>Ecdysozoa</taxon>
        <taxon>Arthropoda</taxon>
        <taxon>Hexapoda</taxon>
        <taxon>Collembola</taxon>
        <taxon>Symphypleona</taxon>
        <taxon>Sminthuridae</taxon>
        <taxon>Allacma</taxon>
    </lineage>
</organism>
<comment type="caution">
    <text evidence="1">The sequence shown here is derived from an EMBL/GenBank/DDBJ whole genome shotgun (WGS) entry which is preliminary data.</text>
</comment>
<name>A0A8J2PQZ7_9HEXA</name>
<evidence type="ECO:0000313" key="2">
    <source>
        <dbReference type="Proteomes" id="UP000708208"/>
    </source>
</evidence>